<feature type="domain" description="HD-GYP" evidence="1">
    <location>
        <begin position="105"/>
        <end position="301"/>
    </location>
</feature>
<dbReference type="EMBL" id="JAGSOJ010000002">
    <property type="protein sequence ID" value="MCM1990291.1"/>
    <property type="molecule type" value="Genomic_DNA"/>
</dbReference>
<accession>A0A9J6P190</accession>
<dbReference type="SUPFAM" id="SSF109604">
    <property type="entry name" value="HD-domain/PDEase-like"/>
    <property type="match status" value="1"/>
</dbReference>
<dbReference type="Gene3D" id="1.10.3210.10">
    <property type="entry name" value="Hypothetical protein af1432"/>
    <property type="match status" value="1"/>
</dbReference>
<sequence>MRLEFIERVTDGDVLGKSILSGDGNVLLRAGARLTNGYIEKLKSLGVFYVYIDDERLEDICKRDRVYEELKQNSMKNLGIIVKNINNGNKKKAKEAIKAVENLIDYIIEQESVRDNLQDIKTYDDYTYYHSLDTGIIATFLGLNMELGKNELKELAVGATLHDIGKIKINESIIKKNGKLTEEEYQEIIKHPIYGAEVIKNYYGENEPIVKAILEHHERVDGRGYPYGRKGNEISKFGKLVAISDVYNAVSNDRIYRKKFAPNEAYELILAGSGSCFDSDIVRQFRRTFAVYPMGSCVKLSNGVEGYVIRQNTDFPDRPVIRILYDSRTRKPINFYEVDLLKSLSLTVVSVS</sequence>
<keyword evidence="3" id="KW-1185">Reference proteome</keyword>
<dbReference type="Proteomes" id="UP001056429">
    <property type="component" value="Unassembled WGS sequence"/>
</dbReference>
<dbReference type="PANTHER" id="PTHR43155">
    <property type="entry name" value="CYCLIC DI-GMP PHOSPHODIESTERASE PA4108-RELATED"/>
    <property type="match status" value="1"/>
</dbReference>
<comment type="caution">
    <text evidence="2">The sequence shown here is derived from an EMBL/GenBank/DDBJ whole genome shotgun (WGS) entry which is preliminary data.</text>
</comment>
<reference evidence="2" key="2">
    <citation type="submission" date="2021-04" db="EMBL/GenBank/DDBJ databases">
        <authorList>
            <person name="Dong X."/>
        </authorList>
    </citation>
    <scope>NUCLEOTIDE SEQUENCE</scope>
    <source>
        <strain evidence="2">ZWT</strain>
    </source>
</reference>
<name>A0A9J6P190_9CLOT</name>
<dbReference type="PROSITE" id="PS51832">
    <property type="entry name" value="HD_GYP"/>
    <property type="match status" value="1"/>
</dbReference>
<dbReference type="InterPro" id="IPR037522">
    <property type="entry name" value="HD_GYP_dom"/>
</dbReference>
<proteinExistence type="predicted"/>
<dbReference type="InterPro" id="IPR003607">
    <property type="entry name" value="HD/PDEase_dom"/>
</dbReference>
<evidence type="ECO:0000313" key="3">
    <source>
        <dbReference type="Proteomes" id="UP001056429"/>
    </source>
</evidence>
<dbReference type="CDD" id="cd00077">
    <property type="entry name" value="HDc"/>
    <property type="match status" value="1"/>
</dbReference>
<organism evidence="2 3">
    <name type="scientific">Oceanirhabdus seepicola</name>
    <dbReference type="NCBI Taxonomy" id="2828781"/>
    <lineage>
        <taxon>Bacteria</taxon>
        <taxon>Bacillati</taxon>
        <taxon>Bacillota</taxon>
        <taxon>Clostridia</taxon>
        <taxon>Eubacteriales</taxon>
        <taxon>Clostridiaceae</taxon>
        <taxon>Oceanirhabdus</taxon>
    </lineage>
</organism>
<dbReference type="SMART" id="SM00471">
    <property type="entry name" value="HDc"/>
    <property type="match status" value="1"/>
</dbReference>
<gene>
    <name evidence="2" type="ORF">KDK92_11145</name>
</gene>
<dbReference type="AlphaFoldDB" id="A0A9J6P190"/>
<evidence type="ECO:0000313" key="2">
    <source>
        <dbReference type="EMBL" id="MCM1990291.1"/>
    </source>
</evidence>
<dbReference type="InterPro" id="IPR006675">
    <property type="entry name" value="HDIG_dom"/>
</dbReference>
<protein>
    <submittedName>
        <fullName evidence="2">HD-GYP domain-containing protein</fullName>
    </submittedName>
</protein>
<evidence type="ECO:0000259" key="1">
    <source>
        <dbReference type="PROSITE" id="PS51832"/>
    </source>
</evidence>
<reference evidence="2" key="1">
    <citation type="journal article" date="2021" name="mSystems">
        <title>Bacteria and Archaea Synergistically Convert Glycine Betaine to Biogenic Methane in the Formosa Cold Seep of the South China Sea.</title>
        <authorList>
            <person name="Li L."/>
            <person name="Zhang W."/>
            <person name="Zhang S."/>
            <person name="Song L."/>
            <person name="Sun Q."/>
            <person name="Zhang H."/>
            <person name="Xiang H."/>
            <person name="Dong X."/>
        </authorList>
    </citation>
    <scope>NUCLEOTIDE SEQUENCE</scope>
    <source>
        <strain evidence="2">ZWT</strain>
    </source>
</reference>
<dbReference type="Pfam" id="PF13487">
    <property type="entry name" value="HD_5"/>
    <property type="match status" value="1"/>
</dbReference>
<dbReference type="RefSeq" id="WP_250859329.1">
    <property type="nucleotide sequence ID" value="NZ_JAGSOJ010000002.1"/>
</dbReference>
<dbReference type="NCBIfam" id="TIGR00277">
    <property type="entry name" value="HDIG"/>
    <property type="match status" value="1"/>
</dbReference>
<dbReference type="PANTHER" id="PTHR43155:SF2">
    <property type="entry name" value="CYCLIC DI-GMP PHOSPHODIESTERASE PA4108"/>
    <property type="match status" value="1"/>
</dbReference>